<gene>
    <name evidence="2" type="ORF">JOL79_06840</name>
</gene>
<name>A0A941APB0_9ACTN</name>
<evidence type="ECO:0000313" key="3">
    <source>
        <dbReference type="Proteomes" id="UP000674234"/>
    </source>
</evidence>
<dbReference type="RefSeq" id="WP_210154826.1">
    <property type="nucleotide sequence ID" value="NZ_JAFCNB010000003.1"/>
</dbReference>
<feature type="region of interest" description="Disordered" evidence="1">
    <location>
        <begin position="65"/>
        <end position="105"/>
    </location>
</feature>
<keyword evidence="3" id="KW-1185">Reference proteome</keyword>
<organism evidence="2 3">
    <name type="scientific">Microbispora oryzae</name>
    <dbReference type="NCBI Taxonomy" id="2806554"/>
    <lineage>
        <taxon>Bacteria</taxon>
        <taxon>Bacillati</taxon>
        <taxon>Actinomycetota</taxon>
        <taxon>Actinomycetes</taxon>
        <taxon>Streptosporangiales</taxon>
        <taxon>Streptosporangiaceae</taxon>
        <taxon>Microbispora</taxon>
    </lineage>
</organism>
<dbReference type="EMBL" id="JAFCNB010000003">
    <property type="protein sequence ID" value="MBP2703514.1"/>
    <property type="molecule type" value="Genomic_DNA"/>
</dbReference>
<comment type="caution">
    <text evidence="2">The sequence shown here is derived from an EMBL/GenBank/DDBJ whole genome shotgun (WGS) entry which is preliminary data.</text>
</comment>
<reference evidence="2" key="1">
    <citation type="submission" date="2021-02" db="EMBL/GenBank/DDBJ databases">
        <title>Draft genome sequence of Microbispora sp. RL4-1S isolated from rice leaves in Thailand.</title>
        <authorList>
            <person name="Muangham S."/>
            <person name="Duangmal K."/>
        </authorList>
    </citation>
    <scope>NUCLEOTIDE SEQUENCE</scope>
    <source>
        <strain evidence="2">RL4-1S</strain>
    </source>
</reference>
<evidence type="ECO:0000256" key="1">
    <source>
        <dbReference type="SAM" id="MobiDB-lite"/>
    </source>
</evidence>
<proteinExistence type="predicted"/>
<protein>
    <submittedName>
        <fullName evidence="2">Uncharacterized protein</fullName>
    </submittedName>
</protein>
<accession>A0A941APB0</accession>
<sequence>MRITGDPGPLDLAEVAYRAYGGFTDWTNYAGNPMPSWRELPAPQRNAWVAAAEAVQQVLVEGRAPSWGAGPRSAYEASHPEDLECLGPQHPESSPAPGSNRGGRA</sequence>
<evidence type="ECO:0000313" key="2">
    <source>
        <dbReference type="EMBL" id="MBP2703514.1"/>
    </source>
</evidence>
<dbReference type="AlphaFoldDB" id="A0A941APB0"/>
<dbReference type="Proteomes" id="UP000674234">
    <property type="component" value="Unassembled WGS sequence"/>
</dbReference>